<sequence>MEKVVLVQEEMTVKQKLQDILMVLSWREMARSYFGKSSGWIYQKLDESNGKKFSDAEKEQLRGALVDLADRIRRAADTI</sequence>
<dbReference type="AlphaFoldDB" id="A0AAP2WPB3"/>
<protein>
    <submittedName>
        <fullName evidence="1">DUF5053 domain-containing protein</fullName>
    </submittedName>
</protein>
<accession>A0AAP2WPB3</accession>
<dbReference type="InterPro" id="IPR032483">
    <property type="entry name" value="DUF5053"/>
</dbReference>
<evidence type="ECO:0000313" key="2">
    <source>
        <dbReference type="Proteomes" id="UP001199363"/>
    </source>
</evidence>
<organism evidence="1 2">
    <name type="scientific">Phocaeicola vulgatus</name>
    <name type="common">Bacteroides vulgatus</name>
    <dbReference type="NCBI Taxonomy" id="821"/>
    <lineage>
        <taxon>Bacteria</taxon>
        <taxon>Pseudomonadati</taxon>
        <taxon>Bacteroidota</taxon>
        <taxon>Bacteroidia</taxon>
        <taxon>Bacteroidales</taxon>
        <taxon>Bacteroidaceae</taxon>
        <taxon>Phocaeicola</taxon>
    </lineage>
</organism>
<name>A0AAP2WPB3_PHOVU</name>
<dbReference type="Pfam" id="PF16476">
    <property type="entry name" value="DUF5053"/>
    <property type="match status" value="1"/>
</dbReference>
<proteinExistence type="predicted"/>
<dbReference type="Proteomes" id="UP001199363">
    <property type="component" value="Unassembled WGS sequence"/>
</dbReference>
<comment type="caution">
    <text evidence="1">The sequence shown here is derived from an EMBL/GenBank/DDBJ whole genome shotgun (WGS) entry which is preliminary data.</text>
</comment>
<dbReference type="RefSeq" id="WP_172772603.1">
    <property type="nucleotide sequence ID" value="NZ_JABDSG010000104.1"/>
</dbReference>
<reference evidence="1" key="1">
    <citation type="submission" date="2021-10" db="EMBL/GenBank/DDBJ databases">
        <title>Collection of gut derived symbiotic bacterial strains cultured from healthy donors.</title>
        <authorList>
            <person name="Lin H."/>
            <person name="Littmann E."/>
            <person name="Kohout C."/>
            <person name="Pamer E.G."/>
        </authorList>
    </citation>
    <scope>NUCLEOTIDE SEQUENCE</scope>
    <source>
        <strain evidence="1">DFI.1.167</strain>
    </source>
</reference>
<gene>
    <name evidence="1" type="ORF">LI282_12180</name>
</gene>
<dbReference type="EMBL" id="JAJCQG010000036">
    <property type="protein sequence ID" value="MCB7281793.1"/>
    <property type="molecule type" value="Genomic_DNA"/>
</dbReference>
<evidence type="ECO:0000313" key="1">
    <source>
        <dbReference type="EMBL" id="MCB7281793.1"/>
    </source>
</evidence>